<dbReference type="Proteomes" id="UP000010797">
    <property type="component" value="Chromosome"/>
</dbReference>
<dbReference type="EMBL" id="CP003344">
    <property type="protein sequence ID" value="AGA69168.1"/>
    <property type="molecule type" value="Genomic_DNA"/>
</dbReference>
<evidence type="ECO:0000313" key="2">
    <source>
        <dbReference type="Proteomes" id="UP000010797"/>
    </source>
</evidence>
<protein>
    <submittedName>
        <fullName evidence="1">Uncharacterized protein</fullName>
    </submittedName>
</protein>
<evidence type="ECO:0000313" key="1">
    <source>
        <dbReference type="EMBL" id="AGA69168.1"/>
    </source>
</evidence>
<name>L0F896_DESDL</name>
<accession>L0F896</accession>
<organism evidence="1 2">
    <name type="scientific">Desulfitobacterium dichloroeliminans (strain LMG P-21439 / DCA1)</name>
    <dbReference type="NCBI Taxonomy" id="871963"/>
    <lineage>
        <taxon>Bacteria</taxon>
        <taxon>Bacillati</taxon>
        <taxon>Bacillota</taxon>
        <taxon>Clostridia</taxon>
        <taxon>Eubacteriales</taxon>
        <taxon>Desulfitobacteriaceae</taxon>
        <taxon>Desulfitobacterium</taxon>
    </lineage>
</organism>
<gene>
    <name evidence="1" type="ordered locus">Desdi_1679</name>
</gene>
<keyword evidence="2" id="KW-1185">Reference proteome</keyword>
<dbReference type="STRING" id="871963.Desdi_1679"/>
<proteinExistence type="predicted"/>
<reference evidence="2" key="1">
    <citation type="submission" date="2012-02" db="EMBL/GenBank/DDBJ databases">
        <title>Complete sequence of Desulfitobacterium dichloroeliminans LMG P-21439.</title>
        <authorList>
            <person name="Lucas S."/>
            <person name="Han J."/>
            <person name="Lapidus A."/>
            <person name="Cheng J.-F."/>
            <person name="Goodwin L."/>
            <person name="Pitluck S."/>
            <person name="Peters L."/>
            <person name="Ovchinnikova G."/>
            <person name="Teshima H."/>
            <person name="Detter J.C."/>
            <person name="Han C."/>
            <person name="Tapia R."/>
            <person name="Land M."/>
            <person name="Hauser L."/>
            <person name="Kyrpides N."/>
            <person name="Ivanova N."/>
            <person name="Pagani I."/>
            <person name="Kruse T."/>
            <person name="de Vos W.M."/>
            <person name="Boon N."/>
            <person name="Smidt H."/>
            <person name="Woyke T."/>
        </authorList>
    </citation>
    <scope>NUCLEOTIDE SEQUENCE [LARGE SCALE GENOMIC DNA]</scope>
    <source>
        <strain evidence="2">LMG P-21439 / DCA1</strain>
    </source>
</reference>
<dbReference type="HOGENOM" id="CLU_2552697_0_0_9"/>
<dbReference type="AlphaFoldDB" id="L0F896"/>
<dbReference type="OrthoDB" id="1809347at2"/>
<dbReference type="KEGG" id="ddl:Desdi_1679"/>
<sequence>MSRFIKLRKLPRKKNISQVEPEQPKLVMDIIEEDYPEKYDTLKNKISQLGRLFTQDEWLNILMKSRAEHDPFLPKRSDWERKD</sequence>